<accession>A0A7J7IJF0</accession>
<comment type="caution">
    <text evidence="1">The sequence shown here is derived from an EMBL/GenBank/DDBJ whole genome shotgun (WGS) entry which is preliminary data.</text>
</comment>
<dbReference type="Proteomes" id="UP000530660">
    <property type="component" value="Unassembled WGS sequence"/>
</dbReference>
<gene>
    <name evidence="1" type="ORF">F1559_001047</name>
</gene>
<dbReference type="EMBL" id="VWRR01000007">
    <property type="protein sequence ID" value="KAF6003205.1"/>
    <property type="molecule type" value="Genomic_DNA"/>
</dbReference>
<proteinExistence type="predicted"/>
<dbReference type="AlphaFoldDB" id="A0A7J7IJF0"/>
<sequence>MLFCEPFELEERWLTLRTGMKQTPSCHKQGSINMKAIFKSKNVGDLRIRLHYTQLSRAALPCQREAGVSKFDGFVGLPILRVSEWKHLEAQHAAYDTTGKCFGQNLLVSRHSRNYLTHADSSPGCFGDHQVGASCR</sequence>
<evidence type="ECO:0000313" key="1">
    <source>
        <dbReference type="EMBL" id="KAF6003205.1"/>
    </source>
</evidence>
<protein>
    <submittedName>
        <fullName evidence="1">Uncharacterized protein</fullName>
    </submittedName>
</protein>
<evidence type="ECO:0000313" key="2">
    <source>
        <dbReference type="Proteomes" id="UP000530660"/>
    </source>
</evidence>
<keyword evidence="2" id="KW-1185">Reference proteome</keyword>
<name>A0A7J7IJF0_9RHOD</name>
<organism evidence="1 2">
    <name type="scientific">Cyanidiococcus yangmingshanensis</name>
    <dbReference type="NCBI Taxonomy" id="2690220"/>
    <lineage>
        <taxon>Eukaryota</taxon>
        <taxon>Rhodophyta</taxon>
        <taxon>Bangiophyceae</taxon>
        <taxon>Cyanidiales</taxon>
        <taxon>Cyanidiaceae</taxon>
        <taxon>Cyanidiococcus</taxon>
    </lineage>
</organism>
<reference evidence="1 2" key="1">
    <citation type="journal article" date="2020" name="J. Phycol.">
        <title>Comparative genome analysis reveals Cyanidiococcus gen. nov., a new extremophilic red algal genus sister to Cyanidioschyzon (Cyanidioschyzonaceae, Rhodophyta).</title>
        <authorList>
            <person name="Liu S.-L."/>
            <person name="Chiang Y.-R."/>
            <person name="Yoon H.S."/>
            <person name="Fu H.-Y."/>
        </authorList>
    </citation>
    <scope>NUCLEOTIDE SEQUENCE [LARGE SCALE GENOMIC DNA]</scope>
    <source>
        <strain evidence="1 2">THAL066</strain>
    </source>
</reference>